<proteinExistence type="inferred from homology"/>
<dbReference type="PIRSF" id="PIRSF029218">
    <property type="entry name" value="ParE"/>
    <property type="match status" value="1"/>
</dbReference>
<gene>
    <name evidence="4" type="ORF">SAMN05661010_03031</name>
</gene>
<dbReference type="OrthoDB" id="516834at2"/>
<dbReference type="PANTHER" id="PTHR33755:SF9">
    <property type="entry name" value="TOXIN PARE1"/>
    <property type="match status" value="1"/>
</dbReference>
<dbReference type="InterPro" id="IPR035093">
    <property type="entry name" value="RelE/ParE_toxin_dom_sf"/>
</dbReference>
<dbReference type="PANTHER" id="PTHR33755">
    <property type="entry name" value="TOXIN PARE1-RELATED"/>
    <property type="match status" value="1"/>
</dbReference>
<dbReference type="Gene3D" id="3.30.2310.20">
    <property type="entry name" value="RelE-like"/>
    <property type="match status" value="1"/>
</dbReference>
<reference evidence="4 5" key="1">
    <citation type="submission" date="2016-10" db="EMBL/GenBank/DDBJ databases">
        <authorList>
            <person name="de Groot N.N."/>
        </authorList>
    </citation>
    <scope>NUCLEOTIDE SEQUENCE [LARGE SCALE GENOMIC DNA]</scope>
    <source>
        <strain evidence="4 5">DSM 14789</strain>
    </source>
</reference>
<dbReference type="EMBL" id="FNGI01000009">
    <property type="protein sequence ID" value="SDL97254.1"/>
    <property type="molecule type" value="Genomic_DNA"/>
</dbReference>
<keyword evidence="2" id="KW-1277">Toxin-antitoxin system</keyword>
<name>A0A1G9PEW5_9GAMM</name>
<dbReference type="STRING" id="119000.SAMN05661010_03031"/>
<protein>
    <recommendedName>
        <fullName evidence="3">Toxin</fullName>
    </recommendedName>
</protein>
<organism evidence="4 5">
    <name type="scientific">Modicisalibacter muralis</name>
    <dbReference type="NCBI Taxonomy" id="119000"/>
    <lineage>
        <taxon>Bacteria</taxon>
        <taxon>Pseudomonadati</taxon>
        <taxon>Pseudomonadota</taxon>
        <taxon>Gammaproteobacteria</taxon>
        <taxon>Oceanospirillales</taxon>
        <taxon>Halomonadaceae</taxon>
        <taxon>Modicisalibacter</taxon>
    </lineage>
</organism>
<keyword evidence="5" id="KW-1185">Reference proteome</keyword>
<sequence>MANFKLSRKAKADLKAIALYTERRWGRDQRNHYILQFDQCFHLLGENPTLGQTCDEISHGYRQYPQGSHIIFYRLVERDVVEIIRILHKRMLPEGHLL</sequence>
<accession>A0A1G9PEW5</accession>
<dbReference type="Proteomes" id="UP000198654">
    <property type="component" value="Unassembled WGS sequence"/>
</dbReference>
<dbReference type="Pfam" id="PF05016">
    <property type="entry name" value="ParE_toxin"/>
    <property type="match status" value="1"/>
</dbReference>
<evidence type="ECO:0000313" key="4">
    <source>
        <dbReference type="EMBL" id="SDL97254.1"/>
    </source>
</evidence>
<dbReference type="InterPro" id="IPR007712">
    <property type="entry name" value="RelE/ParE_toxin"/>
</dbReference>
<evidence type="ECO:0000256" key="2">
    <source>
        <dbReference type="ARBA" id="ARBA00022649"/>
    </source>
</evidence>
<evidence type="ECO:0000256" key="1">
    <source>
        <dbReference type="ARBA" id="ARBA00006226"/>
    </source>
</evidence>
<dbReference type="RefSeq" id="WP_089730055.1">
    <property type="nucleotide sequence ID" value="NZ_FNGI01000009.1"/>
</dbReference>
<dbReference type="InterPro" id="IPR051803">
    <property type="entry name" value="TA_system_RelE-like_toxin"/>
</dbReference>
<evidence type="ECO:0000256" key="3">
    <source>
        <dbReference type="PIRNR" id="PIRNR029218"/>
    </source>
</evidence>
<comment type="similarity">
    <text evidence="1 3">Belongs to the RelE toxin family.</text>
</comment>
<dbReference type="InterPro" id="IPR028344">
    <property type="entry name" value="ParE1/4"/>
</dbReference>
<evidence type="ECO:0000313" key="5">
    <source>
        <dbReference type="Proteomes" id="UP000198654"/>
    </source>
</evidence>
<dbReference type="AlphaFoldDB" id="A0A1G9PEW5"/>